<dbReference type="EMBL" id="JACNJN010000026">
    <property type="protein sequence ID" value="MBC8333800.1"/>
    <property type="molecule type" value="Genomic_DNA"/>
</dbReference>
<dbReference type="Pfam" id="PF07314">
    <property type="entry name" value="Lit"/>
    <property type="match status" value="1"/>
</dbReference>
<dbReference type="Proteomes" id="UP000614469">
    <property type="component" value="Unassembled WGS sequence"/>
</dbReference>
<organism evidence="2 3">
    <name type="scientific">Candidatus Desulfolinea nitratireducens</name>
    <dbReference type="NCBI Taxonomy" id="2841698"/>
    <lineage>
        <taxon>Bacteria</taxon>
        <taxon>Bacillati</taxon>
        <taxon>Chloroflexota</taxon>
        <taxon>Anaerolineae</taxon>
        <taxon>Anaerolineales</taxon>
        <taxon>Anaerolineales incertae sedis</taxon>
        <taxon>Candidatus Desulfolinea</taxon>
    </lineage>
</organism>
<keyword evidence="1" id="KW-0812">Transmembrane</keyword>
<evidence type="ECO:0000313" key="3">
    <source>
        <dbReference type="Proteomes" id="UP000614469"/>
    </source>
</evidence>
<feature type="transmembrane region" description="Helical" evidence="1">
    <location>
        <begin position="136"/>
        <end position="160"/>
    </location>
</feature>
<sequence>MNKTLSSILSIITTLLIPIALVLLGIRILLTPIFPEIEYRTPNFPPDSYGFTQAERIHWAKNAIEYLNNDSGPEFLGKLQFENGLPLYKESEVSHMLDVKILIQVALKVWGAALGILIIFGIWAKYGKWEQGYRQGLMRGGWLTLLLTALLAVLASINFWEFFAQFHHLFFEGDTWIFLYSDTLIRLFPMRLWQDAFLMEGIIVVGGGLALGLGLKPRAK</sequence>
<proteinExistence type="predicted"/>
<protein>
    <submittedName>
        <fullName evidence="2">TIGR01906 family membrane protein</fullName>
    </submittedName>
</protein>
<feature type="transmembrane region" description="Helical" evidence="1">
    <location>
        <begin position="101"/>
        <end position="124"/>
    </location>
</feature>
<evidence type="ECO:0000256" key="1">
    <source>
        <dbReference type="SAM" id="Phobius"/>
    </source>
</evidence>
<feature type="transmembrane region" description="Helical" evidence="1">
    <location>
        <begin position="7"/>
        <end position="30"/>
    </location>
</feature>
<feature type="transmembrane region" description="Helical" evidence="1">
    <location>
        <begin position="196"/>
        <end position="215"/>
    </location>
</feature>
<evidence type="ECO:0000313" key="2">
    <source>
        <dbReference type="EMBL" id="MBC8333800.1"/>
    </source>
</evidence>
<accession>A0A8J6NHB2</accession>
<name>A0A8J6NHB2_9CHLR</name>
<dbReference type="NCBIfam" id="TIGR01906">
    <property type="entry name" value="integ_TIGR01906"/>
    <property type="match status" value="1"/>
</dbReference>
<dbReference type="AlphaFoldDB" id="A0A8J6NHB2"/>
<keyword evidence="1" id="KW-1133">Transmembrane helix</keyword>
<reference evidence="2 3" key="1">
    <citation type="submission" date="2020-08" db="EMBL/GenBank/DDBJ databases">
        <title>Bridging the membrane lipid divide: bacteria of the FCB group superphylum have the potential to synthesize archaeal ether lipids.</title>
        <authorList>
            <person name="Villanueva L."/>
            <person name="Von Meijenfeldt F.A.B."/>
            <person name="Westbye A.B."/>
            <person name="Yadav S."/>
            <person name="Hopmans E.C."/>
            <person name="Dutilh B.E."/>
            <person name="Sinninghe Damste J.S."/>
        </authorList>
    </citation>
    <scope>NUCLEOTIDE SEQUENCE [LARGE SCALE GENOMIC DNA]</scope>
    <source>
        <strain evidence="2">NIOZ-UU36</strain>
    </source>
</reference>
<comment type="caution">
    <text evidence="2">The sequence shown here is derived from an EMBL/GenBank/DDBJ whole genome shotgun (WGS) entry which is preliminary data.</text>
</comment>
<keyword evidence="1" id="KW-0472">Membrane</keyword>
<dbReference type="InterPro" id="IPR010178">
    <property type="entry name" value="Lit"/>
</dbReference>
<gene>
    <name evidence="2" type="ORF">H8E29_00905</name>
</gene>